<feature type="domain" description="GH16" evidence="13">
    <location>
        <begin position="1"/>
        <end position="201"/>
    </location>
</feature>
<gene>
    <name evidence="14" type="ORF">CAUPRSCDRAFT_13091</name>
</gene>
<keyword evidence="7" id="KW-0243">Dynein</keyword>
<evidence type="ECO:0000256" key="12">
    <source>
        <dbReference type="ARBA" id="ARBA00023273"/>
    </source>
</evidence>
<keyword evidence="8" id="KW-0175">Coiled coil</keyword>
<dbReference type="Pfam" id="PF00722">
    <property type="entry name" value="Glyco_hydro_16"/>
    <property type="match status" value="1"/>
</dbReference>
<protein>
    <recommendedName>
        <fullName evidence="13">GH16 domain-containing protein</fullName>
    </recommendedName>
</protein>
<evidence type="ECO:0000259" key="13">
    <source>
        <dbReference type="PROSITE" id="PS51762"/>
    </source>
</evidence>
<keyword evidence="9" id="KW-0969">Cilium</keyword>
<dbReference type="Gene3D" id="3.20.180.20">
    <property type="entry name" value="Dynein heavy chain, N-terminal domain 2"/>
    <property type="match status" value="1"/>
</dbReference>
<dbReference type="GO" id="GO:0030286">
    <property type="term" value="C:dynein complex"/>
    <property type="evidence" value="ECO:0007669"/>
    <property type="project" value="UniProtKB-KW"/>
</dbReference>
<dbReference type="GO" id="GO:0005930">
    <property type="term" value="C:axoneme"/>
    <property type="evidence" value="ECO:0007669"/>
    <property type="project" value="UniProtKB-SubCell"/>
</dbReference>
<proteinExistence type="predicted"/>
<feature type="non-terminal residue" evidence="14">
    <location>
        <position position="1"/>
    </location>
</feature>
<evidence type="ECO:0000313" key="14">
    <source>
        <dbReference type="EMBL" id="RKO95181.1"/>
    </source>
</evidence>
<keyword evidence="3" id="KW-0493">Microtubule</keyword>
<evidence type="ECO:0000256" key="3">
    <source>
        <dbReference type="ARBA" id="ARBA00022701"/>
    </source>
</evidence>
<name>A0A4P9WPW4_9FUNG</name>
<evidence type="ECO:0000256" key="2">
    <source>
        <dbReference type="ARBA" id="ARBA00022490"/>
    </source>
</evidence>
<dbReference type="GO" id="GO:0005874">
    <property type="term" value="C:microtubule"/>
    <property type="evidence" value="ECO:0007669"/>
    <property type="project" value="UniProtKB-KW"/>
</dbReference>
<keyword evidence="2" id="KW-0963">Cytoplasm</keyword>
<dbReference type="Proteomes" id="UP000268535">
    <property type="component" value="Unassembled WGS sequence"/>
</dbReference>
<dbReference type="EMBL" id="ML012660">
    <property type="protein sequence ID" value="RKO95181.1"/>
    <property type="molecule type" value="Genomic_DNA"/>
</dbReference>
<comment type="subcellular location">
    <subcellularLocation>
        <location evidence="1">Cytoplasm</location>
        <location evidence="1">Cytoskeleton</location>
        <location evidence="1">Cilium axoneme</location>
    </subcellularLocation>
</comment>
<accession>A0A4P9WPW4</accession>
<evidence type="ECO:0000256" key="6">
    <source>
        <dbReference type="ARBA" id="ARBA00022840"/>
    </source>
</evidence>
<keyword evidence="6" id="KW-0067">ATP-binding</keyword>
<dbReference type="GO" id="GO:0045505">
    <property type="term" value="F:dynein intermediate chain binding"/>
    <property type="evidence" value="ECO:0007669"/>
    <property type="project" value="InterPro"/>
</dbReference>
<dbReference type="SUPFAM" id="SSF49899">
    <property type="entry name" value="Concanavalin A-like lectins/glucanases"/>
    <property type="match status" value="1"/>
</dbReference>
<dbReference type="FunFam" id="3.20.180.20:FF:000001">
    <property type="entry name" value="Dynein axonemal heavy chain 5"/>
    <property type="match status" value="1"/>
</dbReference>
<keyword evidence="12" id="KW-0966">Cell projection</keyword>
<evidence type="ECO:0000256" key="7">
    <source>
        <dbReference type="ARBA" id="ARBA00023017"/>
    </source>
</evidence>
<evidence type="ECO:0000256" key="11">
    <source>
        <dbReference type="ARBA" id="ARBA00023212"/>
    </source>
</evidence>
<evidence type="ECO:0000256" key="1">
    <source>
        <dbReference type="ARBA" id="ARBA00004430"/>
    </source>
</evidence>
<dbReference type="InterPro" id="IPR013602">
    <property type="entry name" value="Dynein_heavy_linker"/>
</dbReference>
<keyword evidence="4" id="KW-0677">Repeat</keyword>
<dbReference type="PANTHER" id="PTHR45703:SF32">
    <property type="entry name" value="DYNEINS HEAVY CHAIN"/>
    <property type="match status" value="1"/>
</dbReference>
<keyword evidence="10" id="KW-0505">Motor protein</keyword>
<dbReference type="InterPro" id="IPR013320">
    <property type="entry name" value="ConA-like_dom_sf"/>
</dbReference>
<evidence type="ECO:0000313" key="15">
    <source>
        <dbReference type="Proteomes" id="UP000268535"/>
    </source>
</evidence>
<reference evidence="15" key="1">
    <citation type="journal article" date="2018" name="Nat. Microbiol.">
        <title>Leveraging single-cell genomics to expand the fungal tree of life.</title>
        <authorList>
            <person name="Ahrendt S.R."/>
            <person name="Quandt C.A."/>
            <person name="Ciobanu D."/>
            <person name="Clum A."/>
            <person name="Salamov A."/>
            <person name="Andreopoulos B."/>
            <person name="Cheng J.F."/>
            <person name="Woyke T."/>
            <person name="Pelin A."/>
            <person name="Henrissat B."/>
            <person name="Reynolds N.K."/>
            <person name="Benny G.L."/>
            <person name="Smith M.E."/>
            <person name="James T.Y."/>
            <person name="Grigoriev I.V."/>
        </authorList>
    </citation>
    <scope>NUCLEOTIDE SEQUENCE [LARGE SCALE GENOMIC DNA]</scope>
    <source>
        <strain evidence="15">ATCC 52028</strain>
    </source>
</reference>
<organism evidence="14 15">
    <name type="scientific">Caulochytrium protostelioides</name>
    <dbReference type="NCBI Taxonomy" id="1555241"/>
    <lineage>
        <taxon>Eukaryota</taxon>
        <taxon>Fungi</taxon>
        <taxon>Fungi incertae sedis</taxon>
        <taxon>Chytridiomycota</taxon>
        <taxon>Chytridiomycota incertae sedis</taxon>
        <taxon>Chytridiomycetes</taxon>
        <taxon>Caulochytriales</taxon>
        <taxon>Caulochytriaceae</taxon>
        <taxon>Caulochytrium</taxon>
    </lineage>
</organism>
<evidence type="ECO:0000256" key="9">
    <source>
        <dbReference type="ARBA" id="ARBA00023069"/>
    </source>
</evidence>
<dbReference type="GO" id="GO:0007018">
    <property type="term" value="P:microtubule-based movement"/>
    <property type="evidence" value="ECO:0007669"/>
    <property type="project" value="InterPro"/>
</dbReference>
<dbReference type="Gene3D" id="2.60.120.200">
    <property type="match status" value="1"/>
</dbReference>
<dbReference type="GO" id="GO:0005975">
    <property type="term" value="P:carbohydrate metabolic process"/>
    <property type="evidence" value="ECO:0007669"/>
    <property type="project" value="InterPro"/>
</dbReference>
<dbReference type="PROSITE" id="PS51762">
    <property type="entry name" value="GH16_2"/>
    <property type="match status" value="1"/>
</dbReference>
<evidence type="ECO:0000256" key="10">
    <source>
        <dbReference type="ARBA" id="ARBA00023175"/>
    </source>
</evidence>
<dbReference type="PANTHER" id="PTHR45703">
    <property type="entry name" value="DYNEIN HEAVY CHAIN"/>
    <property type="match status" value="1"/>
</dbReference>
<dbReference type="InterPro" id="IPR000757">
    <property type="entry name" value="Beta-glucanase-like"/>
</dbReference>
<evidence type="ECO:0000256" key="5">
    <source>
        <dbReference type="ARBA" id="ARBA00022741"/>
    </source>
</evidence>
<keyword evidence="11" id="KW-0206">Cytoskeleton</keyword>
<dbReference type="AlphaFoldDB" id="A0A4P9WPW4"/>
<dbReference type="GO" id="GO:0005524">
    <property type="term" value="F:ATP binding"/>
    <property type="evidence" value="ECO:0007669"/>
    <property type="project" value="UniProtKB-KW"/>
</dbReference>
<dbReference type="GO" id="GO:0004553">
    <property type="term" value="F:hydrolase activity, hydrolyzing O-glycosyl compounds"/>
    <property type="evidence" value="ECO:0007669"/>
    <property type="project" value="InterPro"/>
</dbReference>
<dbReference type="InterPro" id="IPR026983">
    <property type="entry name" value="DHC"/>
</dbReference>
<evidence type="ECO:0000256" key="8">
    <source>
        <dbReference type="ARBA" id="ARBA00023054"/>
    </source>
</evidence>
<keyword evidence="5" id="KW-0547">Nucleotide-binding</keyword>
<dbReference type="Pfam" id="PF08393">
    <property type="entry name" value="DHC_N2"/>
    <property type="match status" value="1"/>
</dbReference>
<evidence type="ECO:0000256" key="4">
    <source>
        <dbReference type="ARBA" id="ARBA00022737"/>
    </source>
</evidence>
<dbReference type="InterPro" id="IPR042228">
    <property type="entry name" value="Dynein_linker_3"/>
</dbReference>
<dbReference type="GO" id="GO:0051959">
    <property type="term" value="F:dynein light intermediate chain binding"/>
    <property type="evidence" value="ECO:0007669"/>
    <property type="project" value="InterPro"/>
</dbReference>
<feature type="non-terminal residue" evidence="14">
    <location>
        <position position="201"/>
    </location>
</feature>
<sequence>SNDDLLEILGQGKDPNAVQPHLKKCFDNLHRLELTLQGPEHRKHYHAIGMYAGDGEYVPFAGPVVVEGPVEMWLTDIESMMRRTLQNQLGQTLQAYTHAKRDRWLRDWPGQCLITASLINWEIVGASGSTAQTNVFFRGVPETGVWGRTHDVGGQTEETHIYTIDWKPDVVVWSIDGKEVRRHTKAGSEYESDLTRAAGYS</sequence>